<evidence type="ECO:0000256" key="7">
    <source>
        <dbReference type="ARBA" id="ARBA00022475"/>
    </source>
</evidence>
<evidence type="ECO:0000256" key="6">
    <source>
        <dbReference type="ARBA" id="ARBA00015850"/>
    </source>
</evidence>
<comment type="pathway">
    <text evidence="3 19">Cofactor biosynthesis; adenosylcobalamin biosynthesis; adenosylcobalamin from cob(II)yrinate a,c-diamide: step 7/7.</text>
</comment>
<comment type="similarity">
    <text evidence="4 19">Belongs to the CobS family.</text>
</comment>
<name>A0A9D1D4W8_9FIRM</name>
<evidence type="ECO:0000256" key="11">
    <source>
        <dbReference type="ARBA" id="ARBA00022842"/>
    </source>
</evidence>
<dbReference type="PANTHER" id="PTHR34148:SF1">
    <property type="entry name" value="ADENOSYLCOBINAMIDE-GDP RIBAZOLETRANSFERASE"/>
    <property type="match status" value="1"/>
</dbReference>
<organism evidence="20 21">
    <name type="scientific">Candidatus Copromonas faecavium</name>
    <name type="common">nom. illeg.</name>
    <dbReference type="NCBI Taxonomy" id="2840740"/>
    <lineage>
        <taxon>Bacteria</taxon>
        <taxon>Bacillati</taxon>
        <taxon>Bacillota</taxon>
        <taxon>Clostridia</taxon>
        <taxon>Lachnospirales</taxon>
        <taxon>Lachnospiraceae</taxon>
        <taxon>Candidatus Copromonas (nom. illeg.)</taxon>
    </lineage>
</organism>
<dbReference type="PANTHER" id="PTHR34148">
    <property type="entry name" value="ADENOSYLCOBINAMIDE-GDP RIBAZOLETRANSFERASE"/>
    <property type="match status" value="1"/>
</dbReference>
<evidence type="ECO:0000256" key="15">
    <source>
        <dbReference type="ARBA" id="ARBA00032605"/>
    </source>
</evidence>
<evidence type="ECO:0000256" key="1">
    <source>
        <dbReference type="ARBA" id="ARBA00001946"/>
    </source>
</evidence>
<evidence type="ECO:0000256" key="13">
    <source>
        <dbReference type="ARBA" id="ARBA00023136"/>
    </source>
</evidence>
<keyword evidence="12 19" id="KW-1133">Transmembrane helix</keyword>
<gene>
    <name evidence="19" type="primary">cobS</name>
    <name evidence="20" type="ORF">IAB28_04865</name>
</gene>
<keyword evidence="11 19" id="KW-0460">Magnesium</keyword>
<sequence length="247" mass="27349">MKAFWIAFSMYSRIPMPSFVWEEEDRKKAMCFFPAVGIVIGILFYPAYLLLEWTDLGREVAAALLTALPIVISGGIHMDGYMDTCDALASYGDREKKLEILKDTHTGAFAVLGCVLYFLLYYSACMGLSEKGALITALGFPVSRALSGLLVSLLPKARKKGMLSDFVEGADFKRIVCSMLLCLIAFGGLMTVFAGWQAVFLLLILGAFFFFSMRKFKREFGGITGDLSGYFLCVCELFTVIFAAFLD</sequence>
<keyword evidence="8 19" id="KW-0169">Cobalamin biosynthesis</keyword>
<feature type="transmembrane region" description="Helical" evidence="19">
    <location>
        <begin position="103"/>
        <end position="122"/>
    </location>
</feature>
<dbReference type="Proteomes" id="UP000824250">
    <property type="component" value="Unassembled WGS sequence"/>
</dbReference>
<feature type="transmembrane region" description="Helical" evidence="19">
    <location>
        <begin position="228"/>
        <end position="246"/>
    </location>
</feature>
<dbReference type="GO" id="GO:0008818">
    <property type="term" value="F:cobalamin 5'-phosphate synthase activity"/>
    <property type="evidence" value="ECO:0007669"/>
    <property type="project" value="UniProtKB-UniRule"/>
</dbReference>
<evidence type="ECO:0000256" key="8">
    <source>
        <dbReference type="ARBA" id="ARBA00022573"/>
    </source>
</evidence>
<evidence type="ECO:0000313" key="21">
    <source>
        <dbReference type="Proteomes" id="UP000824250"/>
    </source>
</evidence>
<reference evidence="20" key="1">
    <citation type="submission" date="2020-10" db="EMBL/GenBank/DDBJ databases">
        <authorList>
            <person name="Gilroy R."/>
        </authorList>
    </citation>
    <scope>NUCLEOTIDE SEQUENCE</scope>
    <source>
        <strain evidence="20">CHK180-2868</strain>
    </source>
</reference>
<evidence type="ECO:0000256" key="19">
    <source>
        <dbReference type="HAMAP-Rule" id="MF_00719"/>
    </source>
</evidence>
<dbReference type="InterPro" id="IPR003805">
    <property type="entry name" value="CobS"/>
</dbReference>
<evidence type="ECO:0000256" key="12">
    <source>
        <dbReference type="ARBA" id="ARBA00022989"/>
    </source>
</evidence>
<evidence type="ECO:0000256" key="10">
    <source>
        <dbReference type="ARBA" id="ARBA00022692"/>
    </source>
</evidence>
<feature type="transmembrane region" description="Helical" evidence="19">
    <location>
        <begin position="199"/>
        <end position="216"/>
    </location>
</feature>
<comment type="catalytic activity">
    <reaction evidence="17 19">
        <text>alpha-ribazole + adenosylcob(III)inamide-GDP = adenosylcob(III)alamin + GMP + H(+)</text>
        <dbReference type="Rhea" id="RHEA:16049"/>
        <dbReference type="ChEBI" id="CHEBI:10329"/>
        <dbReference type="ChEBI" id="CHEBI:15378"/>
        <dbReference type="ChEBI" id="CHEBI:18408"/>
        <dbReference type="ChEBI" id="CHEBI:58115"/>
        <dbReference type="ChEBI" id="CHEBI:60487"/>
        <dbReference type="EC" id="2.7.8.26"/>
    </reaction>
</comment>
<dbReference type="HAMAP" id="MF_00719">
    <property type="entry name" value="CobS"/>
    <property type="match status" value="1"/>
</dbReference>
<evidence type="ECO:0000256" key="2">
    <source>
        <dbReference type="ARBA" id="ARBA00004651"/>
    </source>
</evidence>
<feature type="transmembrane region" description="Helical" evidence="19">
    <location>
        <begin position="29"/>
        <end position="48"/>
    </location>
</feature>
<accession>A0A9D1D4W8</accession>
<proteinExistence type="inferred from homology"/>
<evidence type="ECO:0000256" key="18">
    <source>
        <dbReference type="ARBA" id="ARBA00049504"/>
    </source>
</evidence>
<dbReference type="GO" id="GO:0051073">
    <property type="term" value="F:adenosylcobinamide-GDP ribazoletransferase activity"/>
    <property type="evidence" value="ECO:0007669"/>
    <property type="project" value="UniProtKB-UniRule"/>
</dbReference>
<dbReference type="Pfam" id="PF02654">
    <property type="entry name" value="CobS"/>
    <property type="match status" value="1"/>
</dbReference>
<reference evidence="20" key="2">
    <citation type="journal article" date="2021" name="PeerJ">
        <title>Extensive microbial diversity within the chicken gut microbiome revealed by metagenomics and culture.</title>
        <authorList>
            <person name="Gilroy R."/>
            <person name="Ravi A."/>
            <person name="Getino M."/>
            <person name="Pursley I."/>
            <person name="Horton D.L."/>
            <person name="Alikhan N.F."/>
            <person name="Baker D."/>
            <person name="Gharbi K."/>
            <person name="Hall N."/>
            <person name="Watson M."/>
            <person name="Adriaenssens E.M."/>
            <person name="Foster-Nyarko E."/>
            <person name="Jarju S."/>
            <person name="Secka A."/>
            <person name="Antonio M."/>
            <person name="Oren A."/>
            <person name="Chaudhuri R.R."/>
            <person name="La Ragione R."/>
            <person name="Hildebrand F."/>
            <person name="Pallen M.J."/>
        </authorList>
    </citation>
    <scope>NUCLEOTIDE SEQUENCE</scope>
    <source>
        <strain evidence="20">CHK180-2868</strain>
    </source>
</reference>
<comment type="function">
    <text evidence="14 19">Joins adenosylcobinamide-GDP and alpha-ribazole to generate adenosylcobalamin (Ado-cobalamin). Also synthesizes adenosylcobalamin 5'-phosphate from adenosylcobinamide-GDP and alpha-ribazole 5'-phosphate.</text>
</comment>
<comment type="subcellular location">
    <subcellularLocation>
        <location evidence="2 19">Cell membrane</location>
        <topology evidence="2 19">Multi-pass membrane protein</topology>
    </subcellularLocation>
</comment>
<evidence type="ECO:0000256" key="17">
    <source>
        <dbReference type="ARBA" id="ARBA00048623"/>
    </source>
</evidence>
<dbReference type="EC" id="2.7.8.26" evidence="5 19"/>
<dbReference type="GO" id="GO:0009236">
    <property type="term" value="P:cobalamin biosynthetic process"/>
    <property type="evidence" value="ECO:0007669"/>
    <property type="project" value="UniProtKB-UniRule"/>
</dbReference>
<comment type="caution">
    <text evidence="20">The sequence shown here is derived from an EMBL/GenBank/DDBJ whole genome shotgun (WGS) entry which is preliminary data.</text>
</comment>
<evidence type="ECO:0000313" key="20">
    <source>
        <dbReference type="EMBL" id="HIR05280.1"/>
    </source>
</evidence>
<comment type="cofactor">
    <cofactor evidence="1 19">
        <name>Mg(2+)</name>
        <dbReference type="ChEBI" id="CHEBI:18420"/>
    </cofactor>
</comment>
<keyword evidence="13 19" id="KW-0472">Membrane</keyword>
<evidence type="ECO:0000256" key="3">
    <source>
        <dbReference type="ARBA" id="ARBA00004663"/>
    </source>
</evidence>
<evidence type="ECO:0000256" key="4">
    <source>
        <dbReference type="ARBA" id="ARBA00010561"/>
    </source>
</evidence>
<evidence type="ECO:0000256" key="5">
    <source>
        <dbReference type="ARBA" id="ARBA00013200"/>
    </source>
</evidence>
<evidence type="ECO:0000256" key="9">
    <source>
        <dbReference type="ARBA" id="ARBA00022679"/>
    </source>
</evidence>
<feature type="transmembrane region" description="Helical" evidence="19">
    <location>
        <begin position="134"/>
        <end position="154"/>
    </location>
</feature>
<comment type="catalytic activity">
    <reaction evidence="18 19">
        <text>alpha-ribazole 5'-phosphate + adenosylcob(III)inamide-GDP = adenosylcob(III)alamin 5'-phosphate + GMP + H(+)</text>
        <dbReference type="Rhea" id="RHEA:23560"/>
        <dbReference type="ChEBI" id="CHEBI:15378"/>
        <dbReference type="ChEBI" id="CHEBI:57918"/>
        <dbReference type="ChEBI" id="CHEBI:58115"/>
        <dbReference type="ChEBI" id="CHEBI:60487"/>
        <dbReference type="ChEBI" id="CHEBI:60493"/>
        <dbReference type="EC" id="2.7.8.26"/>
    </reaction>
</comment>
<evidence type="ECO:0000256" key="16">
    <source>
        <dbReference type="ARBA" id="ARBA00032853"/>
    </source>
</evidence>
<dbReference type="EMBL" id="DVGC01000027">
    <property type="protein sequence ID" value="HIR05280.1"/>
    <property type="molecule type" value="Genomic_DNA"/>
</dbReference>
<keyword evidence="7 19" id="KW-1003">Cell membrane</keyword>
<protein>
    <recommendedName>
        <fullName evidence="6 19">Adenosylcobinamide-GDP ribazoletransferase</fullName>
        <ecNumber evidence="5 19">2.7.8.26</ecNumber>
    </recommendedName>
    <alternativeName>
        <fullName evidence="16 19">Cobalamin synthase</fullName>
    </alternativeName>
    <alternativeName>
        <fullName evidence="15 19">Cobalamin-5'-phosphate synthase</fullName>
    </alternativeName>
</protein>
<keyword evidence="9 19" id="KW-0808">Transferase</keyword>
<dbReference type="GO" id="GO:0005886">
    <property type="term" value="C:plasma membrane"/>
    <property type="evidence" value="ECO:0007669"/>
    <property type="project" value="UniProtKB-SubCell"/>
</dbReference>
<evidence type="ECO:0000256" key="14">
    <source>
        <dbReference type="ARBA" id="ARBA00025228"/>
    </source>
</evidence>
<dbReference type="AlphaFoldDB" id="A0A9D1D4W8"/>
<keyword evidence="10 19" id="KW-0812">Transmembrane</keyword>
<feature type="transmembrane region" description="Helical" evidence="19">
    <location>
        <begin position="175"/>
        <end position="193"/>
    </location>
</feature>
<feature type="transmembrane region" description="Helical" evidence="19">
    <location>
        <begin position="60"/>
        <end position="82"/>
    </location>
</feature>